<dbReference type="InterPro" id="IPR012338">
    <property type="entry name" value="Beta-lactam/transpept-like"/>
</dbReference>
<dbReference type="SUPFAM" id="SSF56601">
    <property type="entry name" value="beta-lactamase/transpeptidase-like"/>
    <property type="match status" value="1"/>
</dbReference>
<feature type="domain" description="Beta-lactamase-related" evidence="1">
    <location>
        <begin position="13"/>
        <end position="310"/>
    </location>
</feature>
<dbReference type="Proteomes" id="UP001157125">
    <property type="component" value="Unassembled WGS sequence"/>
</dbReference>
<dbReference type="Gene3D" id="3.40.710.10">
    <property type="entry name" value="DD-peptidase/beta-lactamase superfamily"/>
    <property type="match status" value="1"/>
</dbReference>
<accession>A0ABQ6IIS4</accession>
<organism evidence="2 3">
    <name type="scientific">Demequina litorisediminis</name>
    <dbReference type="NCBI Taxonomy" id="1849022"/>
    <lineage>
        <taxon>Bacteria</taxon>
        <taxon>Bacillati</taxon>
        <taxon>Actinomycetota</taxon>
        <taxon>Actinomycetes</taxon>
        <taxon>Micrococcales</taxon>
        <taxon>Demequinaceae</taxon>
        <taxon>Demequina</taxon>
    </lineage>
</organism>
<dbReference type="PANTHER" id="PTHR43283:SF3">
    <property type="entry name" value="BETA-LACTAMASE FAMILY PROTEIN (AFU_ORTHOLOGUE AFUA_5G07500)"/>
    <property type="match status" value="1"/>
</dbReference>
<proteinExistence type="predicted"/>
<dbReference type="InterPro" id="IPR001466">
    <property type="entry name" value="Beta-lactam-related"/>
</dbReference>
<dbReference type="InterPro" id="IPR050789">
    <property type="entry name" value="Diverse_Enzym_Activities"/>
</dbReference>
<dbReference type="PANTHER" id="PTHR43283">
    <property type="entry name" value="BETA-LACTAMASE-RELATED"/>
    <property type="match status" value="1"/>
</dbReference>
<dbReference type="Pfam" id="PF00144">
    <property type="entry name" value="Beta-lactamase"/>
    <property type="match status" value="1"/>
</dbReference>
<keyword evidence="3" id="KW-1185">Reference proteome</keyword>
<reference evidence="3" key="1">
    <citation type="journal article" date="2019" name="Int. J. Syst. Evol. Microbiol.">
        <title>The Global Catalogue of Microorganisms (GCM) 10K type strain sequencing project: providing services to taxonomists for standard genome sequencing and annotation.</title>
        <authorList>
            <consortium name="The Broad Institute Genomics Platform"/>
            <consortium name="The Broad Institute Genome Sequencing Center for Infectious Disease"/>
            <person name="Wu L."/>
            <person name="Ma J."/>
        </authorList>
    </citation>
    <scope>NUCLEOTIDE SEQUENCE [LARGE SCALE GENOMIC DNA]</scope>
    <source>
        <strain evidence="3">NBRC 112299</strain>
    </source>
</reference>
<gene>
    <name evidence="2" type="ORF">GCM10025876_28220</name>
</gene>
<name>A0ABQ6IIS4_9MICO</name>
<evidence type="ECO:0000259" key="1">
    <source>
        <dbReference type="Pfam" id="PF00144"/>
    </source>
</evidence>
<dbReference type="RefSeq" id="WP_284328667.1">
    <property type="nucleotide sequence ID" value="NZ_BSUN01000001.1"/>
</dbReference>
<protein>
    <submittedName>
        <fullName evidence="2">Esterase</fullName>
    </submittedName>
</protein>
<evidence type="ECO:0000313" key="3">
    <source>
        <dbReference type="Proteomes" id="UP001157125"/>
    </source>
</evidence>
<dbReference type="EMBL" id="BSUN01000001">
    <property type="protein sequence ID" value="GMA36618.1"/>
    <property type="molecule type" value="Genomic_DNA"/>
</dbReference>
<evidence type="ECO:0000313" key="2">
    <source>
        <dbReference type="EMBL" id="GMA36618.1"/>
    </source>
</evidence>
<sequence>MGFEEALGWARTQVETGMVPGGVLGVVTADGAVELDAVGDARPEDPYPLFSITKALVGVSVGRLLAAGDLSLDSRLAEAVPGFGADRDDDVLLRHLVSHSAGIPEPALDFVGDLDDALLAPGRDFAAGTASRYSSIGYQGIVRMIEHATGSAWEDVLAADLAAVGATGVTLDTAATEHRPVLRGDAALDWQAFAALRHPGAGAVATAEDLLSVGRSLLADDGALVPSQTLALMRTSLVDGARLLDPYPPERGCAWGVTFCLRRAVPGLSTTDGFGHAGWAGTEFWVHPERGIAFVWLTNVAGAEGEGMDPIALARAVLD</sequence>
<comment type="caution">
    <text evidence="2">The sequence shown here is derived from an EMBL/GenBank/DDBJ whole genome shotgun (WGS) entry which is preliminary data.</text>
</comment>